<evidence type="ECO:0000313" key="2">
    <source>
        <dbReference type="Proteomes" id="UP000199408"/>
    </source>
</evidence>
<dbReference type="EMBL" id="FMDN01000021">
    <property type="protein sequence ID" value="SCG65189.1"/>
    <property type="molecule type" value="Genomic_DNA"/>
</dbReference>
<proteinExistence type="predicted"/>
<dbReference type="Proteomes" id="UP000199408">
    <property type="component" value="Unassembled WGS sequence"/>
</dbReference>
<organism evidence="1 2">
    <name type="scientific">Micromonospora halophytica</name>
    <dbReference type="NCBI Taxonomy" id="47864"/>
    <lineage>
        <taxon>Bacteria</taxon>
        <taxon>Bacillati</taxon>
        <taxon>Actinomycetota</taxon>
        <taxon>Actinomycetes</taxon>
        <taxon>Micromonosporales</taxon>
        <taxon>Micromonosporaceae</taxon>
        <taxon>Micromonospora</taxon>
    </lineage>
</organism>
<accession>A0A1C5J4T4</accession>
<protein>
    <submittedName>
        <fullName evidence="1">Uncharacterized protein</fullName>
    </submittedName>
</protein>
<keyword evidence="2" id="KW-1185">Reference proteome</keyword>
<reference evidence="2" key="1">
    <citation type="submission" date="2016-06" db="EMBL/GenBank/DDBJ databases">
        <authorList>
            <person name="Varghese N."/>
        </authorList>
    </citation>
    <scope>NUCLEOTIDE SEQUENCE [LARGE SCALE GENOMIC DNA]</scope>
    <source>
        <strain evidence="2">DSM 43171</strain>
    </source>
</reference>
<name>A0A1C5J4T4_9ACTN</name>
<gene>
    <name evidence="1" type="ORF">GA0070560_12129</name>
</gene>
<sequence length="66" mass="7182">MTFGPRCDIGYALLLALVSLLKYLSSGSKYLRLVEAGNAQKSILCIAVKFKVAVGVNVRYFHAVFG</sequence>
<dbReference type="AlphaFoldDB" id="A0A1C5J4T4"/>
<evidence type="ECO:0000313" key="1">
    <source>
        <dbReference type="EMBL" id="SCG65189.1"/>
    </source>
</evidence>